<reference evidence="11 12" key="1">
    <citation type="submission" date="2018-11" db="EMBL/GenBank/DDBJ databases">
        <authorList>
            <consortium name="Pathogen Informatics"/>
        </authorList>
    </citation>
    <scope>NUCLEOTIDE SEQUENCE [LARGE SCALE GENOMIC DNA]</scope>
</reference>
<evidence type="ECO:0000256" key="6">
    <source>
        <dbReference type="ARBA" id="ARBA00047899"/>
    </source>
</evidence>
<accession>A0A3P7JDV5</accession>
<dbReference type="GO" id="GO:0004674">
    <property type="term" value="F:protein serine/threonine kinase activity"/>
    <property type="evidence" value="ECO:0007669"/>
    <property type="project" value="UniProtKB-KW"/>
</dbReference>
<dbReference type="PROSITE" id="PS00107">
    <property type="entry name" value="PROTEIN_KINASE_ATP"/>
    <property type="match status" value="1"/>
</dbReference>
<proteinExistence type="predicted"/>
<dbReference type="Proteomes" id="UP000270094">
    <property type="component" value="Unassembled WGS sequence"/>
</dbReference>
<dbReference type="EMBL" id="UYYB01125478">
    <property type="protein sequence ID" value="VDM83811.1"/>
    <property type="molecule type" value="Genomic_DNA"/>
</dbReference>
<feature type="binding site" evidence="8">
    <location>
        <position position="42"/>
    </location>
    <ligand>
        <name>ATP</name>
        <dbReference type="ChEBI" id="CHEBI:30616"/>
    </ligand>
</feature>
<evidence type="ECO:0000256" key="2">
    <source>
        <dbReference type="ARBA" id="ARBA00022679"/>
    </source>
</evidence>
<evidence type="ECO:0000256" key="9">
    <source>
        <dbReference type="PROSITE-ProRule" id="PRU10141"/>
    </source>
</evidence>
<dbReference type="AlphaFoldDB" id="A0A3P7JDV5"/>
<keyword evidence="12" id="KW-1185">Reference proteome</keyword>
<evidence type="ECO:0000313" key="12">
    <source>
        <dbReference type="Proteomes" id="UP000270094"/>
    </source>
</evidence>
<dbReference type="PROSITE" id="PS50011">
    <property type="entry name" value="PROTEIN_KINASE_DOM"/>
    <property type="match status" value="1"/>
</dbReference>
<name>A0A3P7JDV5_STRVU</name>
<dbReference type="FunFam" id="3.30.200.20:FF:000042">
    <property type="entry name" value="Aurora kinase A"/>
    <property type="match status" value="1"/>
</dbReference>
<feature type="binding site" evidence="8 9">
    <location>
        <position position="61"/>
    </location>
    <ligand>
        <name>ATP</name>
        <dbReference type="ChEBI" id="CHEBI:30616"/>
    </ligand>
</feature>
<dbReference type="InterPro" id="IPR000719">
    <property type="entry name" value="Prot_kinase_dom"/>
</dbReference>
<dbReference type="OrthoDB" id="377346at2759"/>
<evidence type="ECO:0000256" key="7">
    <source>
        <dbReference type="ARBA" id="ARBA00048679"/>
    </source>
</evidence>
<keyword evidence="2" id="KW-0808">Transferase</keyword>
<gene>
    <name evidence="11" type="ORF">SVUK_LOCUS18809</name>
</gene>
<sequence>MMFARSCWDYDEECFRKLAAMVRRPMWKLDDFDLAYSIGKGRFGSVFAVRSKEEKCFVAIKILFKRTIDENGMREQVKSEIEIQYHLLHPNILRLKGYFHDEQRVFIITEYAKSGSLDVRIRKKGKIQEFEAARFVTMDL</sequence>
<evidence type="ECO:0000259" key="10">
    <source>
        <dbReference type="PROSITE" id="PS50011"/>
    </source>
</evidence>
<protein>
    <recommendedName>
        <fullName evidence="10">Protein kinase domain-containing protein</fullName>
    </recommendedName>
</protein>
<feature type="domain" description="Protein kinase" evidence="10">
    <location>
        <begin position="32"/>
        <end position="140"/>
    </location>
</feature>
<dbReference type="SUPFAM" id="SSF56112">
    <property type="entry name" value="Protein kinase-like (PK-like)"/>
    <property type="match status" value="1"/>
</dbReference>
<dbReference type="InterPro" id="IPR017441">
    <property type="entry name" value="Protein_kinase_ATP_BS"/>
</dbReference>
<dbReference type="GO" id="GO:0005524">
    <property type="term" value="F:ATP binding"/>
    <property type="evidence" value="ECO:0007669"/>
    <property type="project" value="UniProtKB-UniRule"/>
</dbReference>
<keyword evidence="3 8" id="KW-0547">Nucleotide-binding</keyword>
<keyword evidence="4" id="KW-0418">Kinase</keyword>
<dbReference type="PANTHER" id="PTHR24350">
    <property type="entry name" value="SERINE/THREONINE-PROTEIN KINASE IAL-RELATED"/>
    <property type="match status" value="1"/>
</dbReference>
<keyword evidence="1" id="KW-0723">Serine/threonine-protein kinase</keyword>
<dbReference type="Pfam" id="PF00069">
    <property type="entry name" value="Pkinase"/>
    <property type="match status" value="1"/>
</dbReference>
<evidence type="ECO:0000256" key="8">
    <source>
        <dbReference type="PIRSR" id="PIRSR630616-2"/>
    </source>
</evidence>
<evidence type="ECO:0000256" key="3">
    <source>
        <dbReference type="ARBA" id="ARBA00022741"/>
    </source>
</evidence>
<dbReference type="Gene3D" id="3.30.200.20">
    <property type="entry name" value="Phosphorylase Kinase, domain 1"/>
    <property type="match status" value="1"/>
</dbReference>
<dbReference type="InterPro" id="IPR011009">
    <property type="entry name" value="Kinase-like_dom_sf"/>
</dbReference>
<evidence type="ECO:0000256" key="5">
    <source>
        <dbReference type="ARBA" id="ARBA00022840"/>
    </source>
</evidence>
<evidence type="ECO:0000256" key="4">
    <source>
        <dbReference type="ARBA" id="ARBA00022777"/>
    </source>
</evidence>
<comment type="catalytic activity">
    <reaction evidence="6">
        <text>L-threonyl-[protein] + ATP = O-phospho-L-threonyl-[protein] + ADP + H(+)</text>
        <dbReference type="Rhea" id="RHEA:46608"/>
        <dbReference type="Rhea" id="RHEA-COMP:11060"/>
        <dbReference type="Rhea" id="RHEA-COMP:11605"/>
        <dbReference type="ChEBI" id="CHEBI:15378"/>
        <dbReference type="ChEBI" id="CHEBI:30013"/>
        <dbReference type="ChEBI" id="CHEBI:30616"/>
        <dbReference type="ChEBI" id="CHEBI:61977"/>
        <dbReference type="ChEBI" id="CHEBI:456216"/>
        <dbReference type="EC" id="2.7.11.1"/>
    </reaction>
</comment>
<evidence type="ECO:0000256" key="1">
    <source>
        <dbReference type="ARBA" id="ARBA00022527"/>
    </source>
</evidence>
<feature type="binding site" evidence="8">
    <location>
        <begin position="110"/>
        <end position="112"/>
    </location>
    <ligand>
        <name>ATP</name>
        <dbReference type="ChEBI" id="CHEBI:30616"/>
    </ligand>
</feature>
<comment type="catalytic activity">
    <reaction evidence="7">
        <text>L-seryl-[protein] + ATP = O-phospho-L-seryl-[protein] + ADP + H(+)</text>
        <dbReference type="Rhea" id="RHEA:17989"/>
        <dbReference type="Rhea" id="RHEA-COMP:9863"/>
        <dbReference type="Rhea" id="RHEA-COMP:11604"/>
        <dbReference type="ChEBI" id="CHEBI:15378"/>
        <dbReference type="ChEBI" id="CHEBI:29999"/>
        <dbReference type="ChEBI" id="CHEBI:30616"/>
        <dbReference type="ChEBI" id="CHEBI:83421"/>
        <dbReference type="ChEBI" id="CHEBI:456216"/>
        <dbReference type="EC" id="2.7.11.1"/>
    </reaction>
</comment>
<evidence type="ECO:0000313" key="11">
    <source>
        <dbReference type="EMBL" id="VDM83811.1"/>
    </source>
</evidence>
<dbReference type="InterPro" id="IPR030616">
    <property type="entry name" value="Aur-like"/>
</dbReference>
<keyword evidence="5 8" id="KW-0067">ATP-binding</keyword>
<organism evidence="11 12">
    <name type="scientific">Strongylus vulgaris</name>
    <name type="common">Blood worm</name>
    <dbReference type="NCBI Taxonomy" id="40348"/>
    <lineage>
        <taxon>Eukaryota</taxon>
        <taxon>Metazoa</taxon>
        <taxon>Ecdysozoa</taxon>
        <taxon>Nematoda</taxon>
        <taxon>Chromadorea</taxon>
        <taxon>Rhabditida</taxon>
        <taxon>Rhabditina</taxon>
        <taxon>Rhabditomorpha</taxon>
        <taxon>Strongyloidea</taxon>
        <taxon>Strongylidae</taxon>
        <taxon>Strongylus</taxon>
    </lineage>
</organism>